<dbReference type="InterPro" id="IPR007750">
    <property type="entry name" value="DUF674"/>
</dbReference>
<organism evidence="1 2">
    <name type="scientific">Phtheirospermum japonicum</name>
    <dbReference type="NCBI Taxonomy" id="374723"/>
    <lineage>
        <taxon>Eukaryota</taxon>
        <taxon>Viridiplantae</taxon>
        <taxon>Streptophyta</taxon>
        <taxon>Embryophyta</taxon>
        <taxon>Tracheophyta</taxon>
        <taxon>Spermatophyta</taxon>
        <taxon>Magnoliopsida</taxon>
        <taxon>eudicotyledons</taxon>
        <taxon>Gunneridae</taxon>
        <taxon>Pentapetalae</taxon>
        <taxon>asterids</taxon>
        <taxon>lamiids</taxon>
        <taxon>Lamiales</taxon>
        <taxon>Orobanchaceae</taxon>
        <taxon>Orobanchaceae incertae sedis</taxon>
        <taxon>Phtheirospermum</taxon>
    </lineage>
</organism>
<protein>
    <submittedName>
        <fullName evidence="1">Uncharacterized protein</fullName>
    </submittedName>
</protein>
<evidence type="ECO:0000313" key="2">
    <source>
        <dbReference type="Proteomes" id="UP000653305"/>
    </source>
</evidence>
<dbReference type="PANTHER" id="PTHR33103:SF27">
    <property type="entry name" value="OS04G0594700 PROTEIN"/>
    <property type="match status" value="1"/>
</dbReference>
<dbReference type="OrthoDB" id="1099638at2759"/>
<name>A0A830B2H5_9LAMI</name>
<dbReference type="PANTHER" id="PTHR33103">
    <property type="entry name" value="OS01G0153900 PROTEIN"/>
    <property type="match status" value="1"/>
</dbReference>
<dbReference type="EMBL" id="BMAC01000010">
    <property type="protein sequence ID" value="GFP79559.1"/>
    <property type="molecule type" value="Genomic_DNA"/>
</dbReference>
<reference evidence="1" key="1">
    <citation type="submission" date="2020-07" db="EMBL/GenBank/DDBJ databases">
        <title>Ethylene signaling mediates host invasion by parasitic plants.</title>
        <authorList>
            <person name="Yoshida S."/>
        </authorList>
    </citation>
    <scope>NUCLEOTIDE SEQUENCE</scope>
    <source>
        <strain evidence="1">Okayama</strain>
    </source>
</reference>
<accession>A0A830B2H5</accession>
<proteinExistence type="predicted"/>
<dbReference type="Pfam" id="PF05056">
    <property type="entry name" value="DUF674"/>
    <property type="match status" value="1"/>
</dbReference>
<dbReference type="AlphaFoldDB" id="A0A830B2H5"/>
<gene>
    <name evidence="1" type="ORF">PHJA_000099400</name>
</gene>
<comment type="caution">
    <text evidence="1">The sequence shown here is derived from an EMBL/GenBank/DDBJ whole genome shotgun (WGS) entry which is preliminary data.</text>
</comment>
<dbReference type="Proteomes" id="UP000653305">
    <property type="component" value="Unassembled WGS sequence"/>
</dbReference>
<keyword evidence="2" id="KW-1185">Reference proteome</keyword>
<sequence length="387" mass="43260">MLLNPRKSILNERCKLKLNFDDTQPTKGFYCADKDCSLKRFPNIGIYYNTSKCDCGKSALSKETPISDPKTEDAEDGDCGVFTKSKAYFIITDDLKIFPSETGYVLDIFRSLGITGTDGTELRNVTFGFNEVIDLLRWSLLSPTPLTDLILNKRKLDHVSMKCETGAGTLVGDQIEKQTIEGKKMVVKVIYRESTNKLLLAEADGDFVEYLFTLLTIPLGAVECLLGGITTLKNIDNLYRSLGDINDYKYLKTQDTKTLLLEPQLPTGYVSKDKILPLIEESHKFYRGAEKGLSTSKSAHTDGRRKYVKEQTMYNVTDDLVVTPFCMTAGFSLLSRLKISLCDVDEVELKIGLDEALRILKASLTSTTALTDGLMNSISKKQPKQEH</sequence>
<evidence type="ECO:0000313" key="1">
    <source>
        <dbReference type="EMBL" id="GFP79559.1"/>
    </source>
</evidence>